<feature type="compositionally biased region" description="Polar residues" evidence="1">
    <location>
        <begin position="1"/>
        <end position="17"/>
    </location>
</feature>
<feature type="region of interest" description="Disordered" evidence="1">
    <location>
        <begin position="1"/>
        <end position="23"/>
    </location>
</feature>
<proteinExistence type="predicted"/>
<dbReference type="Proteomes" id="UP000324897">
    <property type="component" value="Unassembled WGS sequence"/>
</dbReference>
<sequence>MLKATQHTTDSKAQPSFASGDDTKTIHTGVNASTLECPICSLPFEAAVFQASTFRDDQRKNGHAACPRDIYACAAMHEPISDIWCLPLENAIASMVVRARSPGMVKPKPK</sequence>
<dbReference type="Gramene" id="TVU22142">
    <property type="protein sequence ID" value="TVU22142"/>
    <property type="gene ID" value="EJB05_31824"/>
</dbReference>
<protein>
    <submittedName>
        <fullName evidence="2">Uncharacterized protein</fullName>
    </submittedName>
</protein>
<name>A0A5J9UEL2_9POAL</name>
<evidence type="ECO:0000256" key="1">
    <source>
        <dbReference type="SAM" id="MobiDB-lite"/>
    </source>
</evidence>
<reference evidence="2 3" key="1">
    <citation type="journal article" date="2019" name="Sci. Rep.">
        <title>A high-quality genome of Eragrostis curvula grass provides insights into Poaceae evolution and supports new strategies to enhance forage quality.</title>
        <authorList>
            <person name="Carballo J."/>
            <person name="Santos B.A.C.M."/>
            <person name="Zappacosta D."/>
            <person name="Garbus I."/>
            <person name="Selva J.P."/>
            <person name="Gallo C.A."/>
            <person name="Diaz A."/>
            <person name="Albertini E."/>
            <person name="Caccamo M."/>
            <person name="Echenique V."/>
        </authorList>
    </citation>
    <scope>NUCLEOTIDE SEQUENCE [LARGE SCALE GENOMIC DNA]</scope>
    <source>
        <strain evidence="3">cv. Victoria</strain>
        <tissue evidence="2">Leaf</tissue>
    </source>
</reference>
<accession>A0A5J9UEL2</accession>
<dbReference type="AlphaFoldDB" id="A0A5J9UEL2"/>
<comment type="caution">
    <text evidence="2">The sequence shown here is derived from an EMBL/GenBank/DDBJ whole genome shotgun (WGS) entry which is preliminary data.</text>
</comment>
<evidence type="ECO:0000313" key="3">
    <source>
        <dbReference type="Proteomes" id="UP000324897"/>
    </source>
</evidence>
<feature type="non-terminal residue" evidence="2">
    <location>
        <position position="1"/>
    </location>
</feature>
<keyword evidence="3" id="KW-1185">Reference proteome</keyword>
<organism evidence="2 3">
    <name type="scientific">Eragrostis curvula</name>
    <name type="common">weeping love grass</name>
    <dbReference type="NCBI Taxonomy" id="38414"/>
    <lineage>
        <taxon>Eukaryota</taxon>
        <taxon>Viridiplantae</taxon>
        <taxon>Streptophyta</taxon>
        <taxon>Embryophyta</taxon>
        <taxon>Tracheophyta</taxon>
        <taxon>Spermatophyta</taxon>
        <taxon>Magnoliopsida</taxon>
        <taxon>Liliopsida</taxon>
        <taxon>Poales</taxon>
        <taxon>Poaceae</taxon>
        <taxon>PACMAD clade</taxon>
        <taxon>Chloridoideae</taxon>
        <taxon>Eragrostideae</taxon>
        <taxon>Eragrostidinae</taxon>
        <taxon>Eragrostis</taxon>
    </lineage>
</organism>
<evidence type="ECO:0000313" key="2">
    <source>
        <dbReference type="EMBL" id="TVU22142.1"/>
    </source>
</evidence>
<gene>
    <name evidence="2" type="ORF">EJB05_31824</name>
</gene>
<dbReference type="EMBL" id="RWGY01000026">
    <property type="protein sequence ID" value="TVU22142.1"/>
    <property type="molecule type" value="Genomic_DNA"/>
</dbReference>